<evidence type="ECO:0000313" key="2">
    <source>
        <dbReference type="EMBL" id="KAA5606469.1"/>
    </source>
</evidence>
<feature type="region of interest" description="Disordered" evidence="1">
    <location>
        <begin position="48"/>
        <end position="93"/>
    </location>
</feature>
<dbReference type="RefSeq" id="WP_150061538.1">
    <property type="nucleotide sequence ID" value="NZ_JACHII010000006.1"/>
</dbReference>
<dbReference type="Proteomes" id="UP000324065">
    <property type="component" value="Unassembled WGS sequence"/>
</dbReference>
<accession>A0A5M6IFE6</accession>
<organism evidence="2 3">
    <name type="scientific">Roseospira marina</name>
    <dbReference type="NCBI Taxonomy" id="140057"/>
    <lineage>
        <taxon>Bacteria</taxon>
        <taxon>Pseudomonadati</taxon>
        <taxon>Pseudomonadota</taxon>
        <taxon>Alphaproteobacteria</taxon>
        <taxon>Rhodospirillales</taxon>
        <taxon>Rhodospirillaceae</taxon>
        <taxon>Roseospira</taxon>
    </lineage>
</organism>
<feature type="compositionally biased region" description="Low complexity" evidence="1">
    <location>
        <begin position="9"/>
        <end position="30"/>
    </location>
</feature>
<feature type="region of interest" description="Disordered" evidence="1">
    <location>
        <begin position="1"/>
        <end position="34"/>
    </location>
</feature>
<evidence type="ECO:0000313" key="3">
    <source>
        <dbReference type="Proteomes" id="UP000324065"/>
    </source>
</evidence>
<sequence length="157" mass="15646">MAALTTPMVGPAAGPVSAPSASRPVSAPRAGGTGAGGLAEMIEAVAGAGAPRARTTDDDRAFADADGRGDGLQRRAARSLAPHAVAGEADGGPARRAVTPFMVDMAIKAVNAVVSGAPRVLVPGTFDRVTGVYDQAIQAIAGRHPVDLTGRALDRTL</sequence>
<evidence type="ECO:0000256" key="1">
    <source>
        <dbReference type="SAM" id="MobiDB-lite"/>
    </source>
</evidence>
<feature type="compositionally biased region" description="Basic and acidic residues" evidence="1">
    <location>
        <begin position="54"/>
        <end position="73"/>
    </location>
</feature>
<dbReference type="EMBL" id="VWPJ01000004">
    <property type="protein sequence ID" value="KAA5606469.1"/>
    <property type="molecule type" value="Genomic_DNA"/>
</dbReference>
<proteinExistence type="predicted"/>
<keyword evidence="3" id="KW-1185">Reference proteome</keyword>
<dbReference type="AlphaFoldDB" id="A0A5M6IFE6"/>
<name>A0A5M6IFE6_9PROT</name>
<reference evidence="2 3" key="1">
    <citation type="submission" date="2019-09" db="EMBL/GenBank/DDBJ databases">
        <title>Genome sequence of Roseospira marina, one of the more divergent members of the non-sulfur purple photosynthetic bacterial family, the Rhodospirillaceae.</title>
        <authorList>
            <person name="Meyer T."/>
            <person name="Kyndt J."/>
        </authorList>
    </citation>
    <scope>NUCLEOTIDE SEQUENCE [LARGE SCALE GENOMIC DNA]</scope>
    <source>
        <strain evidence="2 3">DSM 15113</strain>
    </source>
</reference>
<gene>
    <name evidence="2" type="ORF">F1188_06285</name>
</gene>
<comment type="caution">
    <text evidence="2">The sequence shown here is derived from an EMBL/GenBank/DDBJ whole genome shotgun (WGS) entry which is preliminary data.</text>
</comment>
<protein>
    <submittedName>
        <fullName evidence="2">Uncharacterized protein</fullName>
    </submittedName>
</protein>